<dbReference type="PANTHER" id="PTHR33375:SF7">
    <property type="entry name" value="CHROMOSOME 2-PARTITIONING PROTEIN PARB-RELATED"/>
    <property type="match status" value="1"/>
</dbReference>
<name>A0A7W9C6V3_9CAUL</name>
<evidence type="ECO:0000313" key="4">
    <source>
        <dbReference type="Proteomes" id="UP000527324"/>
    </source>
</evidence>
<evidence type="ECO:0000256" key="1">
    <source>
        <dbReference type="SAM" id="MobiDB-lite"/>
    </source>
</evidence>
<accession>A0A7W9C6V3</accession>
<feature type="compositionally biased region" description="Acidic residues" evidence="1">
    <location>
        <begin position="394"/>
        <end position="404"/>
    </location>
</feature>
<feature type="compositionally biased region" description="Low complexity" evidence="1">
    <location>
        <begin position="405"/>
        <end position="415"/>
    </location>
</feature>
<sequence length="688" mass="73978">MSRSTAVAVVATPFQVASTRNRPLVHLRDLDIAPENLRFGEPSDDDIPLLAETLFAAGQLQPLTVRPGRKKEAANMALDGRRRLLALRLLVEQGRIDDSFLVDVFVETDPARQAAAVLLTNTAVPVHVADIIAAIGRMLKRKLGVPTIAKALGYAEIDIKRLAALAALPDVALQALRLGRLNLRQARLLARLSDPDEQAELARMTLDGHGFQDWRVTEKLDEARVTARDPRCALIGPERYAEAGGRSETDLFGELPPVLLDPAILTEAWTRRAREIALIYEAEGLAVHVTAGPEPDLPDDLEAAGYVYGGMLPATEMAAYRDKRDAFNAAVEGVEAVLTETTDAEAVDAALDVMIRDRLAMDQAGWSGRAATTLVLRPALRTGIEVRCFTPVEPEVEDETDDEAPASAGGIAAAPVYRPPEVDTPEPETEGVNHALHAVRTDVATRGLIRALADDPGVAFTALIARLFNQLAVRTSGQRSESALALTASAFKPTGGRVIEALDGEVRQRLDDRRAAWEASGQTVIAWVHGLAHGDKMGLLAELTALSLDVREERTTLIRKSARAEAAELAELCGADISLHWTPDAEFLKPHSKTLLLKMLEEMDRADVRAALLKKADLIPWVEENAAEKGWAPASLSWTTPPDVDEVAASDADGPESDTAEESEGDADDGVGAFEVTAEGEAALDDAA</sequence>
<dbReference type="InterPro" id="IPR003115">
    <property type="entry name" value="ParB_N"/>
</dbReference>
<evidence type="ECO:0000259" key="2">
    <source>
        <dbReference type="SMART" id="SM00470"/>
    </source>
</evidence>
<dbReference type="GO" id="GO:0007059">
    <property type="term" value="P:chromosome segregation"/>
    <property type="evidence" value="ECO:0007669"/>
    <property type="project" value="TreeGrafter"/>
</dbReference>
<dbReference type="Proteomes" id="UP000527324">
    <property type="component" value="Unassembled WGS sequence"/>
</dbReference>
<keyword evidence="4" id="KW-1185">Reference proteome</keyword>
<protein>
    <submittedName>
        <fullName evidence="3">ParB family chromosome partitioning protein</fullName>
    </submittedName>
</protein>
<dbReference type="GO" id="GO:0005694">
    <property type="term" value="C:chromosome"/>
    <property type="evidence" value="ECO:0007669"/>
    <property type="project" value="TreeGrafter"/>
</dbReference>
<dbReference type="InterPro" id="IPR036086">
    <property type="entry name" value="ParB/Sulfiredoxin_sf"/>
</dbReference>
<proteinExistence type="predicted"/>
<dbReference type="SUPFAM" id="SSF110849">
    <property type="entry name" value="ParB/Sulfiredoxin"/>
    <property type="match status" value="1"/>
</dbReference>
<gene>
    <name evidence="3" type="ORF">GGQ93_001973</name>
</gene>
<dbReference type="EMBL" id="JACHOQ010000003">
    <property type="protein sequence ID" value="MBB5740259.1"/>
    <property type="molecule type" value="Genomic_DNA"/>
</dbReference>
<dbReference type="GeneID" id="88840133"/>
<evidence type="ECO:0000313" key="3">
    <source>
        <dbReference type="EMBL" id="MBB5740259.1"/>
    </source>
</evidence>
<feature type="compositionally biased region" description="Acidic residues" evidence="1">
    <location>
        <begin position="643"/>
        <end position="669"/>
    </location>
</feature>
<comment type="caution">
    <text evidence="3">The sequence shown here is derived from an EMBL/GenBank/DDBJ whole genome shotgun (WGS) entry which is preliminary data.</text>
</comment>
<dbReference type="AlphaFoldDB" id="A0A7W9C6V3"/>
<dbReference type="InterPro" id="IPR050336">
    <property type="entry name" value="Chromosome_partition/occlusion"/>
</dbReference>
<dbReference type="SMART" id="SM00470">
    <property type="entry name" value="ParB"/>
    <property type="match status" value="1"/>
</dbReference>
<organism evidence="3 4">
    <name type="scientific">Brevundimonas aurantiaca</name>
    <dbReference type="NCBI Taxonomy" id="74316"/>
    <lineage>
        <taxon>Bacteria</taxon>
        <taxon>Pseudomonadati</taxon>
        <taxon>Pseudomonadota</taxon>
        <taxon>Alphaproteobacteria</taxon>
        <taxon>Caulobacterales</taxon>
        <taxon>Caulobacteraceae</taxon>
        <taxon>Brevundimonas</taxon>
    </lineage>
</organism>
<feature type="region of interest" description="Disordered" evidence="1">
    <location>
        <begin position="633"/>
        <end position="688"/>
    </location>
</feature>
<feature type="region of interest" description="Disordered" evidence="1">
    <location>
        <begin position="394"/>
        <end position="429"/>
    </location>
</feature>
<dbReference type="RefSeq" id="WP_052004749.1">
    <property type="nucleotide sequence ID" value="NZ_CAJFZW010000001.1"/>
</dbReference>
<dbReference type="SUPFAM" id="SSF109709">
    <property type="entry name" value="KorB DNA-binding domain-like"/>
    <property type="match status" value="1"/>
</dbReference>
<dbReference type="PANTHER" id="PTHR33375">
    <property type="entry name" value="CHROMOSOME-PARTITIONING PROTEIN PARB-RELATED"/>
    <property type="match status" value="1"/>
</dbReference>
<reference evidence="3 4" key="1">
    <citation type="submission" date="2020-08" db="EMBL/GenBank/DDBJ databases">
        <title>Genomic Encyclopedia of Type Strains, Phase IV (KMG-IV): sequencing the most valuable type-strain genomes for metagenomic binning, comparative biology and taxonomic classification.</title>
        <authorList>
            <person name="Goeker M."/>
        </authorList>
    </citation>
    <scope>NUCLEOTIDE SEQUENCE [LARGE SCALE GENOMIC DNA]</scope>
    <source>
        <strain evidence="3 4">DSM 4731</strain>
    </source>
</reference>
<feature type="domain" description="ParB-like N-terminal" evidence="2">
    <location>
        <begin position="23"/>
        <end position="122"/>
    </location>
</feature>
<dbReference type="Gene3D" id="1.10.10.2830">
    <property type="match status" value="1"/>
</dbReference>